<dbReference type="GO" id="GO:0006654">
    <property type="term" value="P:phosphatidic acid biosynthetic process"/>
    <property type="evidence" value="ECO:0007669"/>
    <property type="project" value="TreeGrafter"/>
</dbReference>
<comment type="pathway">
    <text evidence="1">Lipid metabolism.</text>
</comment>
<keyword evidence="4" id="KW-0443">Lipid metabolism</keyword>
<dbReference type="Pfam" id="PF01553">
    <property type="entry name" value="Acyltransferase"/>
    <property type="match status" value="1"/>
</dbReference>
<evidence type="ECO:0000256" key="4">
    <source>
        <dbReference type="ARBA" id="ARBA00023098"/>
    </source>
</evidence>
<reference evidence="8" key="1">
    <citation type="submission" date="2016-10" db="EMBL/GenBank/DDBJ databases">
        <authorList>
            <person name="Varghese N."/>
            <person name="Submissions S."/>
        </authorList>
    </citation>
    <scope>NUCLEOTIDE SEQUENCE [LARGE SCALE GENOMIC DNA]</scope>
    <source>
        <strain evidence="8">XBD2006</strain>
    </source>
</reference>
<dbReference type="Proteomes" id="UP000183047">
    <property type="component" value="Unassembled WGS sequence"/>
</dbReference>
<evidence type="ECO:0000256" key="1">
    <source>
        <dbReference type="ARBA" id="ARBA00005189"/>
    </source>
</evidence>
<dbReference type="CDD" id="cd07989">
    <property type="entry name" value="LPLAT_AGPAT-like"/>
    <property type="match status" value="1"/>
</dbReference>
<evidence type="ECO:0000256" key="5">
    <source>
        <dbReference type="ARBA" id="ARBA00023315"/>
    </source>
</evidence>
<dbReference type="PANTHER" id="PTHR10434:SF64">
    <property type="entry name" value="1-ACYL-SN-GLYCEROL-3-PHOSPHATE ACYLTRANSFERASE-RELATED"/>
    <property type="match status" value="1"/>
</dbReference>
<dbReference type="InterPro" id="IPR002123">
    <property type="entry name" value="Plipid/glycerol_acylTrfase"/>
</dbReference>
<gene>
    <name evidence="7" type="ORF">SAMN02910451_01362</name>
</gene>
<keyword evidence="5 7" id="KW-0012">Acyltransferase</keyword>
<evidence type="ECO:0000313" key="8">
    <source>
        <dbReference type="Proteomes" id="UP000183047"/>
    </source>
</evidence>
<dbReference type="OrthoDB" id="9803035at2"/>
<keyword evidence="2" id="KW-0444">Lipid biosynthesis</keyword>
<dbReference type="AlphaFoldDB" id="A0A1G5D304"/>
<evidence type="ECO:0000259" key="6">
    <source>
        <dbReference type="SMART" id="SM00563"/>
    </source>
</evidence>
<evidence type="ECO:0000313" key="7">
    <source>
        <dbReference type="EMBL" id="SCY09014.1"/>
    </source>
</evidence>
<keyword evidence="8" id="KW-1185">Reference proteome</keyword>
<dbReference type="SMART" id="SM00563">
    <property type="entry name" value="PlsC"/>
    <property type="match status" value="1"/>
</dbReference>
<dbReference type="RefSeq" id="WP_074462009.1">
    <property type="nucleotide sequence ID" value="NZ_FMUR01000007.1"/>
</dbReference>
<organism evidence="7 8">
    <name type="scientific">Butyrivibrio hungatei</name>
    <dbReference type="NCBI Taxonomy" id="185008"/>
    <lineage>
        <taxon>Bacteria</taxon>
        <taxon>Bacillati</taxon>
        <taxon>Bacillota</taxon>
        <taxon>Clostridia</taxon>
        <taxon>Lachnospirales</taxon>
        <taxon>Lachnospiraceae</taxon>
        <taxon>Butyrivibrio</taxon>
    </lineage>
</organism>
<dbReference type="SUPFAM" id="SSF69593">
    <property type="entry name" value="Glycerol-3-phosphate (1)-acyltransferase"/>
    <property type="match status" value="1"/>
</dbReference>
<protein>
    <submittedName>
        <fullName evidence="7">1-acyl-sn-glycerol-3-phosphate acyltransferase</fullName>
    </submittedName>
</protein>
<feature type="domain" description="Phospholipid/glycerol acyltransferase" evidence="6">
    <location>
        <begin position="70"/>
        <end position="186"/>
    </location>
</feature>
<accession>A0A1G5D304</accession>
<dbReference type="GO" id="GO:0003841">
    <property type="term" value="F:1-acylglycerol-3-phosphate O-acyltransferase activity"/>
    <property type="evidence" value="ECO:0007669"/>
    <property type="project" value="TreeGrafter"/>
</dbReference>
<dbReference type="PANTHER" id="PTHR10434">
    <property type="entry name" value="1-ACYL-SN-GLYCEROL-3-PHOSPHATE ACYLTRANSFERASE"/>
    <property type="match status" value="1"/>
</dbReference>
<name>A0A1G5D304_9FIRM</name>
<evidence type="ECO:0000256" key="3">
    <source>
        <dbReference type="ARBA" id="ARBA00022679"/>
    </source>
</evidence>
<sequence>MRNFYHTIIINVHRIIFYLIKSSIWLRHIEKHSVEDRYALANEMITWSNKSSGYKTIAYGYENLPKEGGYMLYPNHQGKYDVLGIFNTHKRPISFVMDEKRSHLILVSQFLRLVEGKTIELNDPRHTITVFNEMAEELKQGKRFILFPEGGYKENNGNVVETFKAGSFKVAQMAKVPIVPVALVDSYKVYNSDHVGPVTTYVYYLDPIYYDEYKGMRSHEIAATVEKIIKEKIAEHLENNK</sequence>
<proteinExistence type="predicted"/>
<evidence type="ECO:0000256" key="2">
    <source>
        <dbReference type="ARBA" id="ARBA00022516"/>
    </source>
</evidence>
<dbReference type="EMBL" id="FMUR01000007">
    <property type="protein sequence ID" value="SCY09014.1"/>
    <property type="molecule type" value="Genomic_DNA"/>
</dbReference>
<keyword evidence="3 7" id="KW-0808">Transferase</keyword>